<dbReference type="InterPro" id="IPR017896">
    <property type="entry name" value="4Fe4S_Fe-S-bd"/>
</dbReference>
<dbReference type="Proteomes" id="UP000007463">
    <property type="component" value="Chromosome"/>
</dbReference>
<keyword evidence="5" id="KW-0411">Iron-sulfur</keyword>
<evidence type="ECO:0000259" key="7">
    <source>
        <dbReference type="PROSITE" id="PS51379"/>
    </source>
</evidence>
<gene>
    <name evidence="8" type="ordered locus">Fluta_3388</name>
</gene>
<keyword evidence="9" id="KW-1185">Reference proteome</keyword>
<accession>F2IBN4</accession>
<dbReference type="KEGG" id="fte:Fluta_3388"/>
<feature type="transmembrane region" description="Helical" evidence="6">
    <location>
        <begin position="65"/>
        <end position="83"/>
    </location>
</feature>
<dbReference type="PROSITE" id="PS00198">
    <property type="entry name" value="4FE4S_FER_1"/>
    <property type="match status" value="1"/>
</dbReference>
<keyword evidence="6" id="KW-1133">Transmembrane helix</keyword>
<dbReference type="PANTHER" id="PTHR43255">
    <property type="entry name" value="IRON-SULFUR-BINDING OXIDOREDUCTASE FADF-RELATED-RELATED"/>
    <property type="match status" value="1"/>
</dbReference>
<name>F2IBN4_FLUTR</name>
<sequence length="442" mass="49474">MVAAIIFSVMLIAGFGWFGINILKIRSNILLGRDIDRKDKPGQRWKTMALVALGQKKMFARPIPALLHLGIYVAFVITQVELIEIITDGIRGSHRIFMSSLGGLYTLAISIIEVLSVAALIATIAFLTRRNILKLPRFKKPEMKGFPTFDANLILVMELILVTCIFTMNGADEALYLKGASHASHEAGSFGFAISSWVGPHLFGGFSVETLHILERIGWWGHWVMVLAFLNYLPYSKHFHILLAFPNTYYSNLEKKGKFTNMEAVTNEVKLMLDPTADPYAAPVADATPQRFGAKDVNDLTWKNLMDAYTCTECGRCTSSCPANITGKKLSPRKIMMDTRDRLVEYADGKRKNGKDYEDGKSLLGDYITEEEVWACTSCNACVQECPVNIDPLAIIVDLRRYLVMEESKMPTELTGMLTNIENNGAPWQFSPADRGNWIHED</sequence>
<dbReference type="eggNOG" id="COG0247">
    <property type="taxonomic scope" value="Bacteria"/>
</dbReference>
<proteinExistence type="predicted"/>
<dbReference type="PANTHER" id="PTHR43255:SF1">
    <property type="entry name" value="IRON-SULFUR-BINDING OXIDOREDUCTASE FADF-RELATED"/>
    <property type="match status" value="1"/>
</dbReference>
<dbReference type="SUPFAM" id="SSF46548">
    <property type="entry name" value="alpha-helical ferredoxin"/>
    <property type="match status" value="1"/>
</dbReference>
<feature type="transmembrane region" description="Helical" evidence="6">
    <location>
        <begin position="149"/>
        <end position="168"/>
    </location>
</feature>
<protein>
    <submittedName>
        <fullName evidence="8">Iron-sulfur protein</fullName>
    </submittedName>
</protein>
<dbReference type="GO" id="GO:0051539">
    <property type="term" value="F:4 iron, 4 sulfur cluster binding"/>
    <property type="evidence" value="ECO:0007669"/>
    <property type="project" value="UniProtKB-KW"/>
</dbReference>
<dbReference type="Gene3D" id="1.20.950.20">
    <property type="entry name" value="Transmembrane di-heme cytochromes, Chain C"/>
    <property type="match status" value="1"/>
</dbReference>
<dbReference type="PROSITE" id="PS51379">
    <property type="entry name" value="4FE4S_FER_2"/>
    <property type="match status" value="2"/>
</dbReference>
<evidence type="ECO:0000256" key="3">
    <source>
        <dbReference type="ARBA" id="ARBA00023002"/>
    </source>
</evidence>
<dbReference type="InterPro" id="IPR017900">
    <property type="entry name" value="4Fe4S_Fe_S_CS"/>
</dbReference>
<evidence type="ECO:0000256" key="2">
    <source>
        <dbReference type="ARBA" id="ARBA00022723"/>
    </source>
</evidence>
<feature type="transmembrane region" description="Helical" evidence="6">
    <location>
        <begin position="103"/>
        <end position="128"/>
    </location>
</feature>
<dbReference type="GO" id="GO:0005886">
    <property type="term" value="C:plasma membrane"/>
    <property type="evidence" value="ECO:0007669"/>
    <property type="project" value="TreeGrafter"/>
</dbReference>
<keyword evidence="6" id="KW-0472">Membrane</keyword>
<evidence type="ECO:0000256" key="4">
    <source>
        <dbReference type="ARBA" id="ARBA00023004"/>
    </source>
</evidence>
<reference evidence="8 9" key="1">
    <citation type="journal article" date="2011" name="Stand. Genomic Sci.">
        <title>Complete genome sequence of the gliding freshwater bacterium Fluviicola taffensis type strain (RW262).</title>
        <authorList>
            <person name="Woyke T."/>
            <person name="Chertkov O."/>
            <person name="Lapidus A."/>
            <person name="Nolan M."/>
            <person name="Lucas S."/>
            <person name="Del Rio T.G."/>
            <person name="Tice H."/>
            <person name="Cheng J.F."/>
            <person name="Tapia R."/>
            <person name="Han C."/>
            <person name="Goodwin L."/>
            <person name="Pitluck S."/>
            <person name="Liolios K."/>
            <person name="Pagani I."/>
            <person name="Ivanova N."/>
            <person name="Huntemann M."/>
            <person name="Mavromatis K."/>
            <person name="Mikhailova N."/>
            <person name="Pati A."/>
            <person name="Chen A."/>
            <person name="Palaniappan K."/>
            <person name="Land M."/>
            <person name="Hauser L."/>
            <person name="Brambilla E.M."/>
            <person name="Rohde M."/>
            <person name="Mwirichia R."/>
            <person name="Sikorski J."/>
            <person name="Tindall B.J."/>
            <person name="Goker M."/>
            <person name="Bristow J."/>
            <person name="Eisen J.A."/>
            <person name="Markowitz V."/>
            <person name="Hugenholtz P."/>
            <person name="Klenk H.P."/>
            <person name="Kyrpides N.C."/>
        </authorList>
    </citation>
    <scope>NUCLEOTIDE SEQUENCE [LARGE SCALE GENOMIC DNA]</scope>
    <source>
        <strain evidence="9">DSM 16823 / RW262 / RW262</strain>
    </source>
</reference>
<evidence type="ECO:0000256" key="5">
    <source>
        <dbReference type="ARBA" id="ARBA00023014"/>
    </source>
</evidence>
<reference evidence="9" key="2">
    <citation type="submission" date="2011-02" db="EMBL/GenBank/DDBJ databases">
        <title>The complete genome of Fluviicola taffensis DSM 16823.</title>
        <authorList>
            <consortium name="US DOE Joint Genome Institute (JGI-PGF)"/>
            <person name="Lucas S."/>
            <person name="Copeland A."/>
            <person name="Lapidus A."/>
            <person name="Bruce D."/>
            <person name="Goodwin L."/>
            <person name="Pitluck S."/>
            <person name="Kyrpides N."/>
            <person name="Mavromatis K."/>
            <person name="Ivanova N."/>
            <person name="Mikhailova N."/>
            <person name="Pagani I."/>
            <person name="Chertkov O."/>
            <person name="Detter J.C."/>
            <person name="Han C."/>
            <person name="Tapia R."/>
            <person name="Land M."/>
            <person name="Hauser L."/>
            <person name="Markowitz V."/>
            <person name="Cheng J.-F."/>
            <person name="Hugenholtz P."/>
            <person name="Woyke T."/>
            <person name="Wu D."/>
            <person name="Tindall B."/>
            <person name="Pomrenke H.G."/>
            <person name="Brambilla E."/>
            <person name="Klenk H.-P."/>
            <person name="Eisen J.A."/>
        </authorList>
    </citation>
    <scope>NUCLEOTIDE SEQUENCE [LARGE SCALE GENOMIC DNA]</scope>
    <source>
        <strain evidence="9">DSM 16823 / RW262 / RW262</strain>
    </source>
</reference>
<evidence type="ECO:0000313" key="8">
    <source>
        <dbReference type="EMBL" id="AEA45360.1"/>
    </source>
</evidence>
<evidence type="ECO:0000256" key="1">
    <source>
        <dbReference type="ARBA" id="ARBA00022485"/>
    </source>
</evidence>
<keyword evidence="4" id="KW-0408">Iron</keyword>
<keyword evidence="2" id="KW-0479">Metal-binding</keyword>
<keyword evidence="6" id="KW-0812">Transmembrane</keyword>
<feature type="transmembrane region" description="Helical" evidence="6">
    <location>
        <begin position="6"/>
        <end position="23"/>
    </location>
</feature>
<dbReference type="HOGENOM" id="CLU_619292_0_0_10"/>
<dbReference type="SUPFAM" id="SSF103501">
    <property type="entry name" value="Respiratory nitrate reductase 1 gamma chain"/>
    <property type="match status" value="1"/>
</dbReference>
<dbReference type="InterPro" id="IPR009051">
    <property type="entry name" value="Helical_ferredxn"/>
</dbReference>
<evidence type="ECO:0000256" key="6">
    <source>
        <dbReference type="SAM" id="Phobius"/>
    </source>
</evidence>
<organism evidence="8 9">
    <name type="scientific">Fluviicola taffensis (strain DSM 16823 / NCIMB 13979 / RW262)</name>
    <dbReference type="NCBI Taxonomy" id="755732"/>
    <lineage>
        <taxon>Bacteria</taxon>
        <taxon>Pseudomonadati</taxon>
        <taxon>Bacteroidota</taxon>
        <taxon>Flavobacteriia</taxon>
        <taxon>Flavobacteriales</taxon>
        <taxon>Crocinitomicaceae</taxon>
        <taxon>Fluviicola</taxon>
    </lineage>
</organism>
<feature type="domain" description="4Fe-4S ferredoxin-type" evidence="7">
    <location>
        <begin position="302"/>
        <end position="333"/>
    </location>
</feature>
<dbReference type="RefSeq" id="WP_013688127.1">
    <property type="nucleotide sequence ID" value="NC_015321.1"/>
</dbReference>
<feature type="domain" description="4Fe-4S ferredoxin-type" evidence="7">
    <location>
        <begin position="365"/>
        <end position="396"/>
    </location>
</feature>
<dbReference type="AlphaFoldDB" id="F2IBN4"/>
<dbReference type="InterPro" id="IPR036197">
    <property type="entry name" value="NarG-like_sf"/>
</dbReference>
<dbReference type="GO" id="GO:0046872">
    <property type="term" value="F:metal ion binding"/>
    <property type="evidence" value="ECO:0007669"/>
    <property type="project" value="UniProtKB-KW"/>
</dbReference>
<dbReference type="EMBL" id="CP002542">
    <property type="protein sequence ID" value="AEA45360.1"/>
    <property type="molecule type" value="Genomic_DNA"/>
</dbReference>
<keyword evidence="3" id="KW-0560">Oxidoreductase</keyword>
<keyword evidence="1" id="KW-0004">4Fe-4S</keyword>
<dbReference type="STRING" id="755732.Fluta_3388"/>
<evidence type="ECO:0000313" key="9">
    <source>
        <dbReference type="Proteomes" id="UP000007463"/>
    </source>
</evidence>
<dbReference type="Pfam" id="PF13187">
    <property type="entry name" value="Fer4_9"/>
    <property type="match status" value="1"/>
</dbReference>
<dbReference type="Gene3D" id="1.10.1060.10">
    <property type="entry name" value="Alpha-helical ferredoxin"/>
    <property type="match status" value="1"/>
</dbReference>
<dbReference type="GO" id="GO:0016491">
    <property type="term" value="F:oxidoreductase activity"/>
    <property type="evidence" value="ECO:0007669"/>
    <property type="project" value="UniProtKB-KW"/>
</dbReference>
<dbReference type="InterPro" id="IPR051460">
    <property type="entry name" value="HdrC_iron-sulfur_subunit"/>
</dbReference>
<dbReference type="OrthoDB" id="9769677at2"/>